<evidence type="ECO:0000256" key="3">
    <source>
        <dbReference type="SAM" id="Phobius"/>
    </source>
</evidence>
<keyword evidence="3" id="KW-0472">Membrane</keyword>
<protein>
    <submittedName>
        <fullName evidence="5">PHB domain-containing protein</fullName>
    </submittedName>
</protein>
<dbReference type="Gene3D" id="3.30.479.30">
    <property type="entry name" value="Band 7 domain"/>
    <property type="match status" value="1"/>
</dbReference>
<dbReference type="InterPro" id="IPR036013">
    <property type="entry name" value="Band_7/SPFH_dom_sf"/>
</dbReference>
<dbReference type="PANTHER" id="PTHR10264">
    <property type="entry name" value="BAND 7 PROTEIN-RELATED"/>
    <property type="match status" value="1"/>
</dbReference>
<accession>A0A5K3F2Q8</accession>
<organism evidence="5">
    <name type="scientific">Mesocestoides corti</name>
    <name type="common">Flatworm</name>
    <dbReference type="NCBI Taxonomy" id="53468"/>
    <lineage>
        <taxon>Eukaryota</taxon>
        <taxon>Metazoa</taxon>
        <taxon>Spiralia</taxon>
        <taxon>Lophotrochozoa</taxon>
        <taxon>Platyhelminthes</taxon>
        <taxon>Cestoda</taxon>
        <taxon>Eucestoda</taxon>
        <taxon>Cyclophyllidea</taxon>
        <taxon>Mesocestoididae</taxon>
        <taxon>Mesocestoides</taxon>
    </lineage>
</organism>
<name>A0A5K3F2Q8_MESCO</name>
<keyword evidence="3" id="KW-0812">Transmembrane</keyword>
<feature type="domain" description="Band 7" evidence="4">
    <location>
        <begin position="171"/>
        <end position="338"/>
    </location>
</feature>
<dbReference type="PANTHER" id="PTHR10264:SF19">
    <property type="entry name" value="AT06885P-RELATED"/>
    <property type="match status" value="1"/>
</dbReference>
<feature type="region of interest" description="Disordered" evidence="2">
    <location>
        <begin position="1"/>
        <end position="30"/>
    </location>
</feature>
<evidence type="ECO:0000313" key="5">
    <source>
        <dbReference type="WBParaSite" id="MCU_004976-RA"/>
    </source>
</evidence>
<dbReference type="SUPFAM" id="SSF55718">
    <property type="entry name" value="SCP-like"/>
    <property type="match status" value="1"/>
</dbReference>
<dbReference type="WBParaSite" id="MCU_004976-RA">
    <property type="protein sequence ID" value="MCU_004976-RA"/>
    <property type="gene ID" value="MCU_004976"/>
</dbReference>
<dbReference type="InterPro" id="IPR043202">
    <property type="entry name" value="Band-7_stomatin-like"/>
</dbReference>
<dbReference type="GO" id="GO:0005886">
    <property type="term" value="C:plasma membrane"/>
    <property type="evidence" value="ECO:0007669"/>
    <property type="project" value="InterPro"/>
</dbReference>
<dbReference type="AlphaFoldDB" id="A0A5K3F2Q8"/>
<dbReference type="InterPro" id="IPR001107">
    <property type="entry name" value="Band_7"/>
</dbReference>
<evidence type="ECO:0000256" key="2">
    <source>
        <dbReference type="SAM" id="MobiDB-lite"/>
    </source>
</evidence>
<dbReference type="InterPro" id="IPR036527">
    <property type="entry name" value="SCP2_sterol-bd_dom_sf"/>
</dbReference>
<feature type="transmembrane region" description="Helical" evidence="3">
    <location>
        <begin position="149"/>
        <end position="173"/>
    </location>
</feature>
<dbReference type="Gene3D" id="3.30.1050.10">
    <property type="entry name" value="SCP2 sterol-binding domain"/>
    <property type="match status" value="1"/>
</dbReference>
<dbReference type="Pfam" id="PF01145">
    <property type="entry name" value="Band_7"/>
    <property type="match status" value="1"/>
</dbReference>
<feature type="compositionally biased region" description="Basic residues" evidence="2">
    <location>
        <begin position="8"/>
        <end position="18"/>
    </location>
</feature>
<sequence>MVGETHSQHRRPWHRRIGNHGDDDDVDAEDGLIPLSTRRYTFSYEADTPTNRGDSAHARSVSLLEPKLTFTGYQGSQPIEFGTAFDFTPEVVSVDEKKSKRKMTRPAEDADVIPAPYQSIFTYESAFIDDPEIQDDFEERPETAVSASVYFVLVFFSTLLLLATFPVTAWFCIKKLPKSKTLIVYRLGRQLKPKGPGFALVLPFVDEYHVIDLEEQSLIVKPVSSDTVDGGEVEIGCRIVFQIVDVDAVISARVFSPSTLVAKKAETAVQRSANRIHSRDLTSGHALPDIASEVRSSLNCQCSSHGVQIVELKISDVKILKEPPNPSDKVRSIDFQKLGQQIASISPLLVGGGVGGPTAGTTASKSAIQFVDMINTLSIPSTATTANAPFASVNSPANVAANHSDPERLLDELIDGVLSRAKVFLANEKVRHALGQASLQVFVYNSDVSGVEPHTAAFYMDANTGDSEKGVSEGRAATATVHIKATDFSDILRGRLDVLEAIKNHQIRVSGSLVALSKLRYLLQFK</sequence>
<evidence type="ECO:0000259" key="4">
    <source>
        <dbReference type="SMART" id="SM00244"/>
    </source>
</evidence>
<dbReference type="SMART" id="SM00244">
    <property type="entry name" value="PHB"/>
    <property type="match status" value="1"/>
</dbReference>
<evidence type="ECO:0000256" key="1">
    <source>
        <dbReference type="ARBA" id="ARBA00008164"/>
    </source>
</evidence>
<dbReference type="SUPFAM" id="SSF117892">
    <property type="entry name" value="Band 7/SPFH domain"/>
    <property type="match status" value="1"/>
</dbReference>
<proteinExistence type="inferred from homology"/>
<reference evidence="5" key="1">
    <citation type="submission" date="2019-11" db="UniProtKB">
        <authorList>
            <consortium name="WormBaseParasite"/>
        </authorList>
    </citation>
    <scope>IDENTIFICATION</scope>
</reference>
<comment type="similarity">
    <text evidence="1">Belongs to the band 7/mec-2 family.</text>
</comment>
<keyword evidence="3" id="KW-1133">Transmembrane helix</keyword>